<keyword evidence="4 8" id="KW-0371">Homeobox</keyword>
<evidence type="ECO:0000256" key="6">
    <source>
        <dbReference type="ARBA" id="ARBA00023242"/>
    </source>
</evidence>
<dbReference type="GO" id="GO:0006355">
    <property type="term" value="P:regulation of DNA-templated transcription"/>
    <property type="evidence" value="ECO:0007669"/>
    <property type="project" value="InterPro"/>
</dbReference>
<keyword evidence="12" id="KW-1185">Reference proteome</keyword>
<proteinExistence type="inferred from homology"/>
<evidence type="ECO:0000256" key="3">
    <source>
        <dbReference type="ARBA" id="ARBA00023125"/>
    </source>
</evidence>
<dbReference type="GO" id="GO:0000987">
    <property type="term" value="F:cis-regulatory region sequence-specific DNA binding"/>
    <property type="evidence" value="ECO:0007669"/>
    <property type="project" value="UniProtKB-ARBA"/>
</dbReference>
<dbReference type="KEGG" id="dmo:Dmoj_GI14777"/>
<evidence type="ECO:0000259" key="10">
    <source>
        <dbReference type="PROSITE" id="PS50071"/>
    </source>
</evidence>
<dbReference type="EMBL" id="CH933810">
    <property type="protein sequence ID" value="EDW07597.1"/>
    <property type="molecule type" value="Genomic_DNA"/>
</dbReference>
<comment type="similarity">
    <text evidence="7">Belongs to the TALE/TGIF homeobox family.</text>
</comment>
<evidence type="ECO:0000256" key="7">
    <source>
        <dbReference type="ARBA" id="ARBA00038021"/>
    </source>
</evidence>
<keyword evidence="2" id="KW-0805">Transcription regulation</keyword>
<dbReference type="eggNOG" id="KOG0773">
    <property type="taxonomic scope" value="Eukaryota"/>
</dbReference>
<dbReference type="Pfam" id="PF05920">
    <property type="entry name" value="Homeobox_KN"/>
    <property type="match status" value="1"/>
</dbReference>
<evidence type="ECO:0000256" key="1">
    <source>
        <dbReference type="ARBA" id="ARBA00004123"/>
    </source>
</evidence>
<dbReference type="PhylomeDB" id="B4L4W9"/>
<evidence type="ECO:0000256" key="9">
    <source>
        <dbReference type="SAM" id="MobiDB-lite"/>
    </source>
</evidence>
<dbReference type="InterPro" id="IPR050224">
    <property type="entry name" value="TALE_homeobox"/>
</dbReference>
<dbReference type="FunFam" id="1.10.10.60:FF:000059">
    <property type="entry name" value="TGFB-induced factor homeobox 1"/>
    <property type="match status" value="1"/>
</dbReference>
<keyword evidence="3 8" id="KW-0238">DNA-binding</keyword>
<dbReference type="InterPro" id="IPR008422">
    <property type="entry name" value="KN_HD"/>
</dbReference>
<dbReference type="CDD" id="cd00086">
    <property type="entry name" value="homeodomain"/>
    <property type="match status" value="1"/>
</dbReference>
<dbReference type="GO" id="GO:0048646">
    <property type="term" value="P:anatomical structure formation involved in morphogenesis"/>
    <property type="evidence" value="ECO:0007669"/>
    <property type="project" value="UniProtKB-ARBA"/>
</dbReference>
<evidence type="ECO:0000256" key="8">
    <source>
        <dbReference type="PROSITE-ProRule" id="PRU00108"/>
    </source>
</evidence>
<dbReference type="PANTHER" id="PTHR11850">
    <property type="entry name" value="HOMEOBOX PROTEIN TRANSCRIPTION FACTORS"/>
    <property type="match status" value="1"/>
</dbReference>
<name>B4L4W9_DROMO</name>
<dbReference type="HOGENOM" id="CLU_1251811_0_0_1"/>
<organism evidence="11 12">
    <name type="scientific">Drosophila mojavensis</name>
    <name type="common">Fruit fly</name>
    <dbReference type="NCBI Taxonomy" id="7230"/>
    <lineage>
        <taxon>Eukaryota</taxon>
        <taxon>Metazoa</taxon>
        <taxon>Ecdysozoa</taxon>
        <taxon>Arthropoda</taxon>
        <taxon>Hexapoda</taxon>
        <taxon>Insecta</taxon>
        <taxon>Pterygota</taxon>
        <taxon>Neoptera</taxon>
        <taxon>Endopterygota</taxon>
        <taxon>Diptera</taxon>
        <taxon>Brachycera</taxon>
        <taxon>Muscomorpha</taxon>
        <taxon>Ephydroidea</taxon>
        <taxon>Drosophilidae</taxon>
        <taxon>Drosophila</taxon>
    </lineage>
</organism>
<dbReference type="GO" id="GO:0009887">
    <property type="term" value="P:animal organ morphogenesis"/>
    <property type="evidence" value="ECO:0007669"/>
    <property type="project" value="UniProtKB-ARBA"/>
</dbReference>
<keyword evidence="6 8" id="KW-0539">Nucleus</keyword>
<dbReference type="GO" id="GO:0001654">
    <property type="term" value="P:eye development"/>
    <property type="evidence" value="ECO:0007669"/>
    <property type="project" value="UniProtKB-ARBA"/>
</dbReference>
<reference evidence="11 12" key="1">
    <citation type="journal article" date="2007" name="Nature">
        <title>Evolution of genes and genomes on the Drosophila phylogeny.</title>
        <authorList>
            <consortium name="Drosophila 12 Genomes Consortium"/>
            <person name="Clark A.G."/>
            <person name="Eisen M.B."/>
            <person name="Smith D.R."/>
            <person name="Bergman C.M."/>
            <person name="Oliver B."/>
            <person name="Markow T.A."/>
            <person name="Kaufman T.C."/>
            <person name="Kellis M."/>
            <person name="Gelbart W."/>
            <person name="Iyer V.N."/>
            <person name="Pollard D.A."/>
            <person name="Sackton T.B."/>
            <person name="Larracuente A.M."/>
            <person name="Singh N.D."/>
            <person name="Abad J.P."/>
            <person name="Abt D.N."/>
            <person name="Adryan B."/>
            <person name="Aguade M."/>
            <person name="Akashi H."/>
            <person name="Anderson W.W."/>
            <person name="Aquadro C.F."/>
            <person name="Ardell D.H."/>
            <person name="Arguello R."/>
            <person name="Artieri C.G."/>
            <person name="Barbash D.A."/>
            <person name="Barker D."/>
            <person name="Barsanti P."/>
            <person name="Batterham P."/>
            <person name="Batzoglou S."/>
            <person name="Begun D."/>
            <person name="Bhutkar A."/>
            <person name="Blanco E."/>
            <person name="Bosak S.A."/>
            <person name="Bradley R.K."/>
            <person name="Brand A.D."/>
            <person name="Brent M.R."/>
            <person name="Brooks A.N."/>
            <person name="Brown R.H."/>
            <person name="Butlin R.K."/>
            <person name="Caggese C."/>
            <person name="Calvi B.R."/>
            <person name="Bernardo de Carvalho A."/>
            <person name="Caspi A."/>
            <person name="Castrezana S."/>
            <person name="Celniker S.E."/>
            <person name="Chang J.L."/>
            <person name="Chapple C."/>
            <person name="Chatterji S."/>
            <person name="Chinwalla A."/>
            <person name="Civetta A."/>
            <person name="Clifton S.W."/>
            <person name="Comeron J.M."/>
            <person name="Costello J.C."/>
            <person name="Coyne J.A."/>
            <person name="Daub J."/>
            <person name="David R.G."/>
            <person name="Delcher A.L."/>
            <person name="Delehaunty K."/>
            <person name="Do C.B."/>
            <person name="Ebling H."/>
            <person name="Edwards K."/>
            <person name="Eickbush T."/>
            <person name="Evans J.D."/>
            <person name="Filipski A."/>
            <person name="Findeiss S."/>
            <person name="Freyhult E."/>
            <person name="Fulton L."/>
            <person name="Fulton R."/>
            <person name="Garcia A.C."/>
            <person name="Gardiner A."/>
            <person name="Garfield D.A."/>
            <person name="Garvin B.E."/>
            <person name="Gibson G."/>
            <person name="Gilbert D."/>
            <person name="Gnerre S."/>
            <person name="Godfrey J."/>
            <person name="Good R."/>
            <person name="Gotea V."/>
            <person name="Gravely B."/>
            <person name="Greenberg A.J."/>
            <person name="Griffiths-Jones S."/>
            <person name="Gross S."/>
            <person name="Guigo R."/>
            <person name="Gustafson E.A."/>
            <person name="Haerty W."/>
            <person name="Hahn M.W."/>
            <person name="Halligan D.L."/>
            <person name="Halpern A.L."/>
            <person name="Halter G.M."/>
            <person name="Han M.V."/>
            <person name="Heger A."/>
            <person name="Hillier L."/>
            <person name="Hinrichs A.S."/>
            <person name="Holmes I."/>
            <person name="Hoskins R.A."/>
            <person name="Hubisz M.J."/>
            <person name="Hultmark D."/>
            <person name="Huntley M.A."/>
            <person name="Jaffe D.B."/>
            <person name="Jagadeeshan S."/>
            <person name="Jeck W.R."/>
            <person name="Johnson J."/>
            <person name="Jones C.D."/>
            <person name="Jordan W.C."/>
            <person name="Karpen G.H."/>
            <person name="Kataoka E."/>
            <person name="Keightley P.D."/>
            <person name="Kheradpour P."/>
            <person name="Kirkness E.F."/>
            <person name="Koerich L.B."/>
            <person name="Kristiansen K."/>
            <person name="Kudrna D."/>
            <person name="Kulathinal R.J."/>
            <person name="Kumar S."/>
            <person name="Kwok R."/>
            <person name="Lander E."/>
            <person name="Langley C.H."/>
            <person name="Lapoint R."/>
            <person name="Lazzaro B.P."/>
            <person name="Lee S.J."/>
            <person name="Levesque L."/>
            <person name="Li R."/>
            <person name="Lin C.F."/>
            <person name="Lin M.F."/>
            <person name="Lindblad-Toh K."/>
            <person name="Llopart A."/>
            <person name="Long M."/>
            <person name="Low L."/>
            <person name="Lozovsky E."/>
            <person name="Lu J."/>
            <person name="Luo M."/>
            <person name="Machado C.A."/>
            <person name="Makalowski W."/>
            <person name="Marzo M."/>
            <person name="Matsuda M."/>
            <person name="Matzkin L."/>
            <person name="McAllister B."/>
            <person name="McBride C.S."/>
            <person name="McKernan B."/>
            <person name="McKernan K."/>
            <person name="Mendez-Lago M."/>
            <person name="Minx P."/>
            <person name="Mollenhauer M.U."/>
            <person name="Montooth K."/>
            <person name="Mount S.M."/>
            <person name="Mu X."/>
            <person name="Myers E."/>
            <person name="Negre B."/>
            <person name="Newfeld S."/>
            <person name="Nielsen R."/>
            <person name="Noor M.A."/>
            <person name="O'Grady P."/>
            <person name="Pachter L."/>
            <person name="Papaceit M."/>
            <person name="Parisi M.J."/>
            <person name="Parisi M."/>
            <person name="Parts L."/>
            <person name="Pedersen J.S."/>
            <person name="Pesole G."/>
            <person name="Phillippy A.M."/>
            <person name="Ponting C.P."/>
            <person name="Pop M."/>
            <person name="Porcelli D."/>
            <person name="Powell J.R."/>
            <person name="Prohaska S."/>
            <person name="Pruitt K."/>
            <person name="Puig M."/>
            <person name="Quesneville H."/>
            <person name="Ram K.R."/>
            <person name="Rand D."/>
            <person name="Rasmussen M.D."/>
            <person name="Reed L.K."/>
            <person name="Reenan R."/>
            <person name="Reily A."/>
            <person name="Remington K.A."/>
            <person name="Rieger T.T."/>
            <person name="Ritchie M.G."/>
            <person name="Robin C."/>
            <person name="Rogers Y.H."/>
            <person name="Rohde C."/>
            <person name="Rozas J."/>
            <person name="Rubenfield M.J."/>
            <person name="Ruiz A."/>
            <person name="Russo S."/>
            <person name="Salzberg S.L."/>
            <person name="Sanchez-Gracia A."/>
            <person name="Saranga D.J."/>
            <person name="Sato H."/>
            <person name="Schaeffer S.W."/>
            <person name="Schatz M.C."/>
            <person name="Schlenke T."/>
            <person name="Schwartz R."/>
            <person name="Segarra C."/>
            <person name="Singh R.S."/>
            <person name="Sirot L."/>
            <person name="Sirota M."/>
            <person name="Sisneros N.B."/>
            <person name="Smith C.D."/>
            <person name="Smith T.F."/>
            <person name="Spieth J."/>
            <person name="Stage D.E."/>
            <person name="Stark A."/>
            <person name="Stephan W."/>
            <person name="Strausberg R.L."/>
            <person name="Strempel S."/>
            <person name="Sturgill D."/>
            <person name="Sutton G."/>
            <person name="Sutton G.G."/>
            <person name="Tao W."/>
            <person name="Teichmann S."/>
            <person name="Tobari Y.N."/>
            <person name="Tomimura Y."/>
            <person name="Tsolas J.M."/>
            <person name="Valente V.L."/>
            <person name="Venter E."/>
            <person name="Venter J.C."/>
            <person name="Vicario S."/>
            <person name="Vieira F.G."/>
            <person name="Vilella A.J."/>
            <person name="Villasante A."/>
            <person name="Walenz B."/>
            <person name="Wang J."/>
            <person name="Wasserman M."/>
            <person name="Watts T."/>
            <person name="Wilson D."/>
            <person name="Wilson R.K."/>
            <person name="Wing R.A."/>
            <person name="Wolfner M.F."/>
            <person name="Wong A."/>
            <person name="Wong G.K."/>
            <person name="Wu C.I."/>
            <person name="Wu G."/>
            <person name="Yamamoto D."/>
            <person name="Yang H.P."/>
            <person name="Yang S.P."/>
            <person name="Yorke J.A."/>
            <person name="Yoshida K."/>
            <person name="Zdobnov E."/>
            <person name="Zhang P."/>
            <person name="Zhang Y."/>
            <person name="Zimin A.V."/>
            <person name="Baldwin J."/>
            <person name="Abdouelleil A."/>
            <person name="Abdulkadir J."/>
            <person name="Abebe A."/>
            <person name="Abera B."/>
            <person name="Abreu J."/>
            <person name="Acer S.C."/>
            <person name="Aftuck L."/>
            <person name="Alexander A."/>
            <person name="An P."/>
            <person name="Anderson E."/>
            <person name="Anderson S."/>
            <person name="Arachi H."/>
            <person name="Azer M."/>
            <person name="Bachantsang P."/>
            <person name="Barry A."/>
            <person name="Bayul T."/>
            <person name="Berlin A."/>
            <person name="Bessette D."/>
            <person name="Bloom T."/>
            <person name="Blye J."/>
            <person name="Boguslavskiy L."/>
            <person name="Bonnet C."/>
            <person name="Boukhgalter B."/>
            <person name="Bourzgui I."/>
            <person name="Brown A."/>
            <person name="Cahill P."/>
            <person name="Channer S."/>
            <person name="Cheshatsang Y."/>
            <person name="Chuda L."/>
            <person name="Citroen M."/>
            <person name="Collymore A."/>
            <person name="Cooke P."/>
            <person name="Costello M."/>
            <person name="D'Aco K."/>
            <person name="Daza R."/>
            <person name="De Haan G."/>
            <person name="DeGray S."/>
            <person name="DeMaso C."/>
            <person name="Dhargay N."/>
            <person name="Dooley K."/>
            <person name="Dooley E."/>
            <person name="Doricent M."/>
            <person name="Dorje P."/>
            <person name="Dorjee K."/>
            <person name="Dupes A."/>
            <person name="Elong R."/>
            <person name="Falk J."/>
            <person name="Farina A."/>
            <person name="Faro S."/>
            <person name="Ferguson D."/>
            <person name="Fisher S."/>
            <person name="Foley C.D."/>
            <person name="Franke A."/>
            <person name="Friedrich D."/>
            <person name="Gadbois L."/>
            <person name="Gearin G."/>
            <person name="Gearin C.R."/>
            <person name="Giannoukos G."/>
            <person name="Goode T."/>
            <person name="Graham J."/>
            <person name="Grandbois E."/>
            <person name="Grewal S."/>
            <person name="Gyaltsen K."/>
            <person name="Hafez N."/>
            <person name="Hagos B."/>
            <person name="Hall J."/>
            <person name="Henson C."/>
            <person name="Hollinger A."/>
            <person name="Honan T."/>
            <person name="Huard M.D."/>
            <person name="Hughes L."/>
            <person name="Hurhula B."/>
            <person name="Husby M.E."/>
            <person name="Kamat A."/>
            <person name="Kanga B."/>
            <person name="Kashin S."/>
            <person name="Khazanovich D."/>
            <person name="Kisner P."/>
            <person name="Lance K."/>
            <person name="Lara M."/>
            <person name="Lee W."/>
            <person name="Lennon N."/>
            <person name="Letendre F."/>
            <person name="LeVine R."/>
            <person name="Lipovsky A."/>
            <person name="Liu X."/>
            <person name="Liu J."/>
            <person name="Liu S."/>
            <person name="Lokyitsang T."/>
            <person name="Lokyitsang Y."/>
            <person name="Lubonja R."/>
            <person name="Lui A."/>
            <person name="MacDonald P."/>
            <person name="Magnisalis V."/>
            <person name="Maru K."/>
            <person name="Matthews C."/>
            <person name="McCusker W."/>
            <person name="McDonough S."/>
            <person name="Mehta T."/>
            <person name="Meldrim J."/>
            <person name="Meneus L."/>
            <person name="Mihai O."/>
            <person name="Mihalev A."/>
            <person name="Mihova T."/>
            <person name="Mittelman R."/>
            <person name="Mlenga V."/>
            <person name="Montmayeur A."/>
            <person name="Mulrain L."/>
            <person name="Navidi A."/>
            <person name="Naylor J."/>
            <person name="Negash T."/>
            <person name="Nguyen T."/>
            <person name="Nguyen N."/>
            <person name="Nicol R."/>
            <person name="Norbu C."/>
            <person name="Norbu N."/>
            <person name="Novod N."/>
            <person name="O'Neill B."/>
            <person name="Osman S."/>
            <person name="Markiewicz E."/>
            <person name="Oyono O.L."/>
            <person name="Patti C."/>
            <person name="Phunkhang P."/>
            <person name="Pierre F."/>
            <person name="Priest M."/>
            <person name="Raghuraman S."/>
            <person name="Rege F."/>
            <person name="Reyes R."/>
            <person name="Rise C."/>
            <person name="Rogov P."/>
            <person name="Ross K."/>
            <person name="Ryan E."/>
            <person name="Settipalli S."/>
            <person name="Shea T."/>
            <person name="Sherpa N."/>
            <person name="Shi L."/>
            <person name="Shih D."/>
            <person name="Sparrow T."/>
            <person name="Spaulding J."/>
            <person name="Stalker J."/>
            <person name="Stange-Thomann N."/>
            <person name="Stavropoulos S."/>
            <person name="Stone C."/>
            <person name="Strader C."/>
            <person name="Tesfaye S."/>
            <person name="Thomson T."/>
            <person name="Thoulutsang Y."/>
            <person name="Thoulutsang D."/>
            <person name="Topham K."/>
            <person name="Topping I."/>
            <person name="Tsamla T."/>
            <person name="Vassiliev H."/>
            <person name="Vo A."/>
            <person name="Wangchuk T."/>
            <person name="Wangdi T."/>
            <person name="Weiand M."/>
            <person name="Wilkinson J."/>
            <person name="Wilson A."/>
            <person name="Yadav S."/>
            <person name="Young G."/>
            <person name="Yu Q."/>
            <person name="Zembek L."/>
            <person name="Zhong D."/>
            <person name="Zimmer A."/>
            <person name="Zwirko Z."/>
            <person name="Jaffe D.B."/>
            <person name="Alvarez P."/>
            <person name="Brockman W."/>
            <person name="Butler J."/>
            <person name="Chin C."/>
            <person name="Gnerre S."/>
            <person name="Grabherr M."/>
            <person name="Kleber M."/>
            <person name="Mauceli E."/>
            <person name="MacCallum I."/>
        </authorList>
    </citation>
    <scope>NUCLEOTIDE SEQUENCE [LARGE SCALE GENOMIC DNA]</scope>
    <source>
        <strain evidence="12">Tucson 15081-1352.22</strain>
    </source>
</reference>
<evidence type="ECO:0000256" key="4">
    <source>
        <dbReference type="ARBA" id="ARBA00023155"/>
    </source>
</evidence>
<protein>
    <recommendedName>
        <fullName evidence="10">Homeobox domain-containing protein</fullName>
    </recommendedName>
</protein>
<feature type="region of interest" description="Disordered" evidence="9">
    <location>
        <begin position="159"/>
        <end position="198"/>
    </location>
</feature>
<dbReference type="OrthoDB" id="7868366at2759"/>
<dbReference type="Proteomes" id="UP000009192">
    <property type="component" value="Unassembled WGS sequence"/>
</dbReference>
<dbReference type="InterPro" id="IPR009057">
    <property type="entry name" value="Homeodomain-like_sf"/>
</dbReference>
<dbReference type="SUPFAM" id="SSF46689">
    <property type="entry name" value="Homeodomain-like"/>
    <property type="match status" value="1"/>
</dbReference>
<evidence type="ECO:0000256" key="5">
    <source>
        <dbReference type="ARBA" id="ARBA00023163"/>
    </source>
</evidence>
<gene>
    <name evidence="11" type="primary">Dmoj\GI14777</name>
    <name evidence="11" type="ORF">Dmoj_GI14777</name>
</gene>
<evidence type="ECO:0000256" key="2">
    <source>
        <dbReference type="ARBA" id="ARBA00023015"/>
    </source>
</evidence>
<comment type="subcellular location">
    <subcellularLocation>
        <location evidence="1 8">Nucleus</location>
    </subcellularLocation>
</comment>
<dbReference type="InParanoid" id="B4L4W9"/>
<evidence type="ECO:0000313" key="11">
    <source>
        <dbReference type="EMBL" id="EDW07597.1"/>
    </source>
</evidence>
<accession>B4L4W9</accession>
<dbReference type="AlphaFoldDB" id="B4L4W9"/>
<evidence type="ECO:0000313" key="12">
    <source>
        <dbReference type="Proteomes" id="UP000009192"/>
    </source>
</evidence>
<dbReference type="PROSITE" id="PS50071">
    <property type="entry name" value="HOMEOBOX_2"/>
    <property type="match status" value="1"/>
</dbReference>
<dbReference type="SMART" id="SM00389">
    <property type="entry name" value="HOX"/>
    <property type="match status" value="1"/>
</dbReference>
<sequence>MSTNDLVLTEAMRQRYLKYTIHVGRAGNDGFDAGLSTIDLVSQPEQQAGQTQMGARPMVAPNVEGATLMQFDGLIRSYDRNIHQILEEELPTRRGNLPPHAVKILKCWLYEHRYNAYPSEVEKRILAHRGNIMVQQVNNWFINARRRILPGMIRRDGNNPSHFTISRRNKKAMLSSAEANSTDSNNSKNETHQDVGSLDPELLAMAAKDINAALMSKSNQS</sequence>
<feature type="compositionally biased region" description="Polar residues" evidence="9">
    <location>
        <begin position="177"/>
        <end position="188"/>
    </location>
</feature>
<feature type="domain" description="Homeobox" evidence="10">
    <location>
        <begin position="88"/>
        <end position="147"/>
    </location>
</feature>
<keyword evidence="5" id="KW-0804">Transcription</keyword>
<dbReference type="InterPro" id="IPR001356">
    <property type="entry name" value="HD"/>
</dbReference>
<dbReference type="OMA" id="KILKCWL"/>
<feature type="DNA-binding region" description="Homeobox" evidence="8">
    <location>
        <begin position="90"/>
        <end position="148"/>
    </location>
</feature>
<dbReference type="GO" id="GO:0005634">
    <property type="term" value="C:nucleus"/>
    <property type="evidence" value="ECO:0007669"/>
    <property type="project" value="UniProtKB-SubCell"/>
</dbReference>
<dbReference type="Gene3D" id="1.10.10.60">
    <property type="entry name" value="Homeodomain-like"/>
    <property type="match status" value="1"/>
</dbReference>
<dbReference type="SMR" id="B4L4W9"/>